<dbReference type="FunFam" id="3.40.50.1360:FF:000001">
    <property type="entry name" value="Ribose-5-phosphate isomerase A"/>
    <property type="match status" value="1"/>
</dbReference>
<dbReference type="NCBIfam" id="NF001924">
    <property type="entry name" value="PRK00702.1"/>
    <property type="match status" value="1"/>
</dbReference>
<evidence type="ECO:0000256" key="2">
    <source>
        <dbReference type="ARBA" id="ARBA00023235"/>
    </source>
</evidence>
<dbReference type="PANTHER" id="PTHR43748:SF3">
    <property type="entry name" value="RIBOSE-5-PHOSPHATE ISOMERASE 3, CHLOROPLASTIC-RELATED"/>
    <property type="match status" value="1"/>
</dbReference>
<dbReference type="InterPro" id="IPR050262">
    <property type="entry name" value="Ribose-5P_isomerase"/>
</dbReference>
<accession>A0A0F7X125</accession>
<dbReference type="SUPFAM" id="SSF100950">
    <property type="entry name" value="NagB/RpiA/CoA transferase-like"/>
    <property type="match status" value="1"/>
</dbReference>
<gene>
    <name evidence="3" type="primary">rpiA</name>
    <name evidence="4" type="ORF">BN1224_DC9_AP_00160</name>
</gene>
<feature type="binding site" evidence="3">
    <location>
        <begin position="100"/>
        <end position="103"/>
    </location>
    <ligand>
        <name>substrate</name>
    </ligand>
</feature>
<proteinExistence type="inferred from homology"/>
<sequence>MEKDLHLHEKKCLAHEAATQVTSGMILGLGSGSTAKEFIFALAHRIQTESLAVHAIASSQNSYALAKQLAIPLLNPEKFSSLDLTVDGADEVDPQLRMIKGGGGAIFREKILLRAAKRSIILVDESKLVPVLGKFRVPLEISRFGRSAIVEEIRHLGYEGEWRLKDTGDLFITDSGNYIYDIFSPNSYPNPEKDLLKLIQIHGVIEVGFVIEKVEVWSSNSQGLISKKYSV</sequence>
<dbReference type="GO" id="GO:0009052">
    <property type="term" value="P:pentose-phosphate shunt, non-oxidative branch"/>
    <property type="evidence" value="ECO:0007669"/>
    <property type="project" value="UniProtKB-UniRule"/>
</dbReference>
<dbReference type="PANTHER" id="PTHR43748">
    <property type="entry name" value="RIBOSE-5-PHOSPHATE ISOMERASE 3, CHLOROPLASTIC-RELATED"/>
    <property type="match status" value="1"/>
</dbReference>
<feature type="binding site" evidence="3">
    <location>
        <begin position="31"/>
        <end position="34"/>
    </location>
    <ligand>
        <name>substrate</name>
    </ligand>
</feature>
<evidence type="ECO:0000256" key="3">
    <source>
        <dbReference type="HAMAP-Rule" id="MF_00170"/>
    </source>
</evidence>
<comment type="subunit">
    <text evidence="3">Homodimer.</text>
</comment>
<feature type="active site" description="Proton acceptor" evidence="3">
    <location>
        <position position="109"/>
    </location>
</feature>
<dbReference type="Pfam" id="PF06026">
    <property type="entry name" value="Rib_5-P_isom_A"/>
    <property type="match status" value="1"/>
</dbReference>
<evidence type="ECO:0000256" key="1">
    <source>
        <dbReference type="ARBA" id="ARBA00001713"/>
    </source>
</evidence>
<dbReference type="Gene3D" id="3.40.50.1360">
    <property type="match status" value="1"/>
</dbReference>
<dbReference type="InterPro" id="IPR004788">
    <property type="entry name" value="Ribose5P_isomerase_type_A"/>
</dbReference>
<dbReference type="NCBIfam" id="TIGR00021">
    <property type="entry name" value="rpiA"/>
    <property type="match status" value="1"/>
</dbReference>
<feature type="binding site" evidence="3">
    <location>
        <begin position="87"/>
        <end position="90"/>
    </location>
    <ligand>
        <name>substrate</name>
    </ligand>
</feature>
<protein>
    <recommendedName>
        <fullName evidence="3">Ribose-5-phosphate isomerase A</fullName>
        <ecNumber evidence="3">5.3.1.6</ecNumber>
    </recommendedName>
    <alternativeName>
        <fullName evidence="3">Phosphoriboisomerase A</fullName>
        <shortName evidence="3">PRI</shortName>
    </alternativeName>
</protein>
<dbReference type="EMBL" id="LN847024">
    <property type="protein sequence ID" value="CRI42267.1"/>
    <property type="molecule type" value="Genomic_DNA"/>
</dbReference>
<dbReference type="AlphaFoldDB" id="A0A0F7X125"/>
<comment type="pathway">
    <text evidence="3">Carbohydrate degradation; pentose phosphate pathway; D-ribose 5-phosphate from D-ribulose 5-phosphate (non-oxidative stage): step 1/1.</text>
</comment>
<comment type="function">
    <text evidence="3">Catalyzes the reversible conversion of ribose-5-phosphate to ribulose 5-phosphate.</text>
</comment>
<name>A0A0F7X125_CHLPN</name>
<dbReference type="InterPro" id="IPR037171">
    <property type="entry name" value="NagB/RpiA_transferase-like"/>
</dbReference>
<comment type="similarity">
    <text evidence="3">Belongs to the ribose 5-phosphate isomerase family.</text>
</comment>
<dbReference type="CDD" id="cd01398">
    <property type="entry name" value="RPI_A"/>
    <property type="match status" value="1"/>
</dbReference>
<reference evidence="4" key="1">
    <citation type="submission" date="2015-05" db="EMBL/GenBank/DDBJ databases">
        <authorList>
            <person name="Rattei Thomas"/>
        </authorList>
    </citation>
    <scope>NUCLEOTIDE SEQUENCE</scope>
    <source>
        <strain evidence="4">DC9</strain>
    </source>
</reference>
<dbReference type="EC" id="5.3.1.6" evidence="3"/>
<keyword evidence="2 3" id="KW-0413">Isomerase</keyword>
<dbReference type="UniPathway" id="UPA00115">
    <property type="reaction ID" value="UER00412"/>
</dbReference>
<dbReference type="GO" id="GO:0004751">
    <property type="term" value="F:ribose-5-phosphate isomerase activity"/>
    <property type="evidence" value="ECO:0007669"/>
    <property type="project" value="UniProtKB-UniRule"/>
</dbReference>
<dbReference type="InterPro" id="IPR020672">
    <property type="entry name" value="Ribose5P_isomerase_typA_subgr"/>
</dbReference>
<dbReference type="Gene3D" id="3.30.70.260">
    <property type="match status" value="1"/>
</dbReference>
<evidence type="ECO:0000313" key="4">
    <source>
        <dbReference type="EMBL" id="CRI42267.1"/>
    </source>
</evidence>
<dbReference type="HAMAP" id="MF_00170">
    <property type="entry name" value="Rib_5P_isom_A"/>
    <property type="match status" value="1"/>
</dbReference>
<organism evidence="4">
    <name type="scientific">Chlamydia pneumoniae</name>
    <name type="common">Chlamydophila pneumoniae</name>
    <dbReference type="NCBI Taxonomy" id="83558"/>
    <lineage>
        <taxon>Bacteria</taxon>
        <taxon>Pseudomonadati</taxon>
        <taxon>Chlamydiota</taxon>
        <taxon>Chlamydiia</taxon>
        <taxon>Chlamydiales</taxon>
        <taxon>Chlamydiaceae</taxon>
        <taxon>Chlamydia/Chlamydophila group</taxon>
        <taxon>Chlamydia</taxon>
    </lineage>
</organism>
<feature type="binding site" evidence="3">
    <location>
        <position position="127"/>
    </location>
    <ligand>
        <name>substrate</name>
    </ligand>
</feature>
<comment type="catalytic activity">
    <reaction evidence="1 3">
        <text>aldehydo-D-ribose 5-phosphate = D-ribulose 5-phosphate</text>
        <dbReference type="Rhea" id="RHEA:14657"/>
        <dbReference type="ChEBI" id="CHEBI:58121"/>
        <dbReference type="ChEBI" id="CHEBI:58273"/>
        <dbReference type="EC" id="5.3.1.6"/>
    </reaction>
</comment>
<dbReference type="SUPFAM" id="SSF75445">
    <property type="entry name" value="D-ribose-5-phosphate isomerase (RpiA), lid domain"/>
    <property type="match status" value="1"/>
</dbReference>